<evidence type="ECO:0000256" key="6">
    <source>
        <dbReference type="ARBA" id="ARBA00034103"/>
    </source>
</evidence>
<feature type="domain" description="Rab-GAP TBC" evidence="8">
    <location>
        <begin position="210"/>
        <end position="402"/>
    </location>
</feature>
<evidence type="ECO:0000256" key="1">
    <source>
        <dbReference type="ARBA" id="ARBA00004156"/>
    </source>
</evidence>
<keyword evidence="3" id="KW-0770">Synapse</keyword>
<sequence length="709" mass="80267">MTVENCPARCHPSHEDNNRPHRPRLTSSRKTHQVSGGHHKSRRRSLQQDYTLVPDSCDDPTILNNPDPFYNHGDNNNQSHILDLNQLKNCDIKSALIPLSAYPKSLIQWPVDGSTKTKRISEVKKQVKLLGNFIKMTVGGGHHAEAVSDDKTPTNPPPFSPHVDMSRIPVHTLAHAAHEDSIAKWNDIESSVKAGKMKEAKQMVRESDWSLGSPTRENLWKEMCRYHSREKDFGEMYYWDTVKQIYGTTDLSECSSQMPTFIDANHKISHALSPRGVSVCERIISIIAFNYPAITYAPALYALTALLLHYMDEVDVYYSMAALVDGAQNKFLTQTKIANEAKWRAAMILGRKHIRPAFSTLSKFGVPQEQIEETYQNWMWWIMASLPLTHMVRVIDCFLFEGSKVLLRVALAIFNLFVKALTHDSSMVASLPSKGLLETLTQFCQNIQVPPQKLLKTAFGIRGFSKNEISKVELQTEMFLKSQRMVGGGGGGGPGNPPEMHRSVSLEGLPTSESQLDVQMMSHTLAIKELLILWSWLPMRMTMYQPTLVYTTEEHGCSLTTFFQRVEKFEPTLLCIRTVDDYVFGAYCSAAWKQRHHKDEFGNWQTYFGTGETFLFSLRPKVAKYQWVGITRQQDNAELSSVEHSAELFMHADNNMITIGGGNGQGIMLDHELRYGKTENCLTFDNPPLVPSGDFEVKVIEVYNLVTIE</sequence>
<dbReference type="EMBL" id="JAWQEG010001104">
    <property type="protein sequence ID" value="KAK3882341.1"/>
    <property type="molecule type" value="Genomic_DNA"/>
</dbReference>
<feature type="compositionally biased region" description="Basic residues" evidence="7">
    <location>
        <begin position="20"/>
        <end position="45"/>
    </location>
</feature>
<evidence type="ECO:0000256" key="2">
    <source>
        <dbReference type="ARBA" id="ARBA00004184"/>
    </source>
</evidence>
<dbReference type="PANTHER" id="PTHR23354">
    <property type="entry name" value="NUCLEOLAR PROTEIN 7/ESTROGEN RECEPTOR COACTIVATOR-RELATED"/>
    <property type="match status" value="1"/>
</dbReference>
<evidence type="ECO:0000256" key="5">
    <source>
        <dbReference type="ARBA" id="ARBA00023329"/>
    </source>
</evidence>
<dbReference type="AlphaFoldDB" id="A0AAE1FYZ3"/>
<comment type="caution">
    <text evidence="10">The sequence shown here is derived from an EMBL/GenBank/DDBJ whole genome shotgun (WGS) entry which is preliminary data.</text>
</comment>
<dbReference type="Pfam" id="PF07534">
    <property type="entry name" value="TLD"/>
    <property type="match status" value="1"/>
</dbReference>
<evidence type="ECO:0000313" key="10">
    <source>
        <dbReference type="EMBL" id="KAK3882341.1"/>
    </source>
</evidence>
<gene>
    <name evidence="10" type="ORF">Pcinc_013272</name>
</gene>
<dbReference type="PANTHER" id="PTHR23354:SF122">
    <property type="entry name" value="GTPASE-ACTIVATING PROTEIN SKYWALKER"/>
    <property type="match status" value="1"/>
</dbReference>
<evidence type="ECO:0008006" key="12">
    <source>
        <dbReference type="Google" id="ProtNLM"/>
    </source>
</evidence>
<evidence type="ECO:0000259" key="8">
    <source>
        <dbReference type="PROSITE" id="PS50086"/>
    </source>
</evidence>
<protein>
    <recommendedName>
        <fullName evidence="12">TBC1 domain family member 24</fullName>
    </recommendedName>
</protein>
<accession>A0AAE1FYZ3</accession>
<evidence type="ECO:0000256" key="7">
    <source>
        <dbReference type="SAM" id="MobiDB-lite"/>
    </source>
</evidence>
<dbReference type="InterPro" id="IPR035969">
    <property type="entry name" value="Rab-GAP_TBC_sf"/>
</dbReference>
<dbReference type="GO" id="GO:0030659">
    <property type="term" value="C:cytoplasmic vesicle membrane"/>
    <property type="evidence" value="ECO:0007669"/>
    <property type="project" value="UniProtKB-SubCell"/>
</dbReference>
<dbReference type="GO" id="GO:0012505">
    <property type="term" value="C:endomembrane system"/>
    <property type="evidence" value="ECO:0007669"/>
    <property type="project" value="UniProtKB-SubCell"/>
</dbReference>
<dbReference type="GO" id="GO:0045202">
    <property type="term" value="C:synapse"/>
    <property type="evidence" value="ECO:0007669"/>
    <property type="project" value="UniProtKB-SubCell"/>
</dbReference>
<keyword evidence="4" id="KW-0472">Membrane</keyword>
<evidence type="ECO:0000256" key="3">
    <source>
        <dbReference type="ARBA" id="ARBA00023018"/>
    </source>
</evidence>
<organism evidence="10 11">
    <name type="scientific">Petrolisthes cinctipes</name>
    <name type="common">Flat porcelain crab</name>
    <dbReference type="NCBI Taxonomy" id="88211"/>
    <lineage>
        <taxon>Eukaryota</taxon>
        <taxon>Metazoa</taxon>
        <taxon>Ecdysozoa</taxon>
        <taxon>Arthropoda</taxon>
        <taxon>Crustacea</taxon>
        <taxon>Multicrustacea</taxon>
        <taxon>Malacostraca</taxon>
        <taxon>Eumalacostraca</taxon>
        <taxon>Eucarida</taxon>
        <taxon>Decapoda</taxon>
        <taxon>Pleocyemata</taxon>
        <taxon>Anomura</taxon>
        <taxon>Galatheoidea</taxon>
        <taxon>Porcellanidae</taxon>
        <taxon>Petrolisthes</taxon>
    </lineage>
</organism>
<dbReference type="InterPro" id="IPR006571">
    <property type="entry name" value="TLDc_dom"/>
</dbReference>
<name>A0AAE1FYZ3_PETCI</name>
<dbReference type="PROSITE" id="PS51886">
    <property type="entry name" value="TLDC"/>
    <property type="match status" value="1"/>
</dbReference>
<dbReference type="Gene3D" id="1.10.472.80">
    <property type="entry name" value="Ypt/Rab-GAP domain of gyp1p, domain 3"/>
    <property type="match status" value="1"/>
</dbReference>
<dbReference type="SUPFAM" id="SSF47923">
    <property type="entry name" value="Ypt/Rab-GAP domain of gyp1p"/>
    <property type="match status" value="1"/>
</dbReference>
<comment type="subcellular location">
    <subcellularLocation>
        <location evidence="1">Cytoplasmic vesicle membrane</location>
    </subcellularLocation>
    <subcellularLocation>
        <location evidence="2">Endomembrane system</location>
        <topology evidence="2">Peripheral membrane protein</topology>
    </subcellularLocation>
    <subcellularLocation>
        <location evidence="6">Synapse</location>
    </subcellularLocation>
</comment>
<dbReference type="InterPro" id="IPR000195">
    <property type="entry name" value="Rab-GAP-TBC_dom"/>
</dbReference>
<evidence type="ECO:0000256" key="4">
    <source>
        <dbReference type="ARBA" id="ARBA00023136"/>
    </source>
</evidence>
<feature type="region of interest" description="Disordered" evidence="7">
    <location>
        <begin position="1"/>
        <end position="49"/>
    </location>
</feature>
<feature type="domain" description="TLDc" evidence="9">
    <location>
        <begin position="523"/>
        <end position="706"/>
    </location>
</feature>
<reference evidence="10" key="1">
    <citation type="submission" date="2023-10" db="EMBL/GenBank/DDBJ databases">
        <title>Genome assemblies of two species of porcelain crab, Petrolisthes cinctipes and Petrolisthes manimaculis (Anomura: Porcellanidae).</title>
        <authorList>
            <person name="Angst P."/>
        </authorList>
    </citation>
    <scope>NUCLEOTIDE SEQUENCE</scope>
    <source>
        <strain evidence="10">PB745_01</strain>
        <tissue evidence="10">Gill</tissue>
    </source>
</reference>
<proteinExistence type="predicted"/>
<dbReference type="Proteomes" id="UP001286313">
    <property type="component" value="Unassembled WGS sequence"/>
</dbReference>
<evidence type="ECO:0000259" key="9">
    <source>
        <dbReference type="PROSITE" id="PS51886"/>
    </source>
</evidence>
<dbReference type="SMART" id="SM00164">
    <property type="entry name" value="TBC"/>
    <property type="match status" value="1"/>
</dbReference>
<evidence type="ECO:0000313" key="11">
    <source>
        <dbReference type="Proteomes" id="UP001286313"/>
    </source>
</evidence>
<keyword evidence="5" id="KW-0968">Cytoplasmic vesicle</keyword>
<dbReference type="PROSITE" id="PS50086">
    <property type="entry name" value="TBC_RABGAP"/>
    <property type="match status" value="1"/>
</dbReference>
<dbReference type="Pfam" id="PF00566">
    <property type="entry name" value="RabGAP-TBC"/>
    <property type="match status" value="1"/>
</dbReference>
<keyword evidence="11" id="KW-1185">Reference proteome</keyword>
<dbReference type="SMART" id="SM00584">
    <property type="entry name" value="TLDc"/>
    <property type="match status" value="1"/>
</dbReference>